<dbReference type="GO" id="GO:0016559">
    <property type="term" value="P:peroxisome fission"/>
    <property type="evidence" value="ECO:0007669"/>
    <property type="project" value="InterPro"/>
</dbReference>
<dbReference type="EMBL" id="HACM01000809">
    <property type="protein sequence ID" value="CRZ01251.1"/>
    <property type="molecule type" value="Transcribed_RNA"/>
</dbReference>
<keyword evidence="1" id="KW-0962">Peroxisome biogenesis</keyword>
<organism evidence="5">
    <name type="scientific">Spongospora subterranea</name>
    <dbReference type="NCBI Taxonomy" id="70186"/>
    <lineage>
        <taxon>Eukaryota</taxon>
        <taxon>Sar</taxon>
        <taxon>Rhizaria</taxon>
        <taxon>Endomyxa</taxon>
        <taxon>Phytomyxea</taxon>
        <taxon>Plasmodiophorida</taxon>
        <taxon>Plasmodiophoridae</taxon>
        <taxon>Spongospora</taxon>
    </lineage>
</organism>
<evidence type="ECO:0000256" key="2">
    <source>
        <dbReference type="ARBA" id="ARBA00023136"/>
    </source>
</evidence>
<accession>A0A0H5QIX1</accession>
<dbReference type="PANTHER" id="PTHR12652">
    <property type="entry name" value="PEROXISOMAL BIOGENESIS FACTOR 11"/>
    <property type="match status" value="1"/>
</dbReference>
<evidence type="ECO:0000256" key="3">
    <source>
        <dbReference type="ARBA" id="ARBA00023140"/>
    </source>
</evidence>
<comment type="subcellular location">
    <subcellularLocation>
        <location evidence="4">Peroxisome membrane</location>
    </subcellularLocation>
</comment>
<evidence type="ECO:0008006" key="6">
    <source>
        <dbReference type="Google" id="ProtNLM"/>
    </source>
</evidence>
<dbReference type="PANTHER" id="PTHR12652:SF50">
    <property type="entry name" value="PEROXIN 11"/>
    <property type="match status" value="1"/>
</dbReference>
<name>A0A0H5QIX1_9EUKA</name>
<dbReference type="InterPro" id="IPR008733">
    <property type="entry name" value="PEX11"/>
</dbReference>
<evidence type="ECO:0000256" key="4">
    <source>
        <dbReference type="ARBA" id="ARBA00046271"/>
    </source>
</evidence>
<keyword evidence="2" id="KW-0472">Membrane</keyword>
<keyword evidence="3" id="KW-0576">Peroxisome</keyword>
<protein>
    <recommendedName>
        <fullName evidence="6">Peroxisomal membrane protein 11C</fullName>
    </recommendedName>
</protein>
<proteinExistence type="predicted"/>
<dbReference type="AlphaFoldDB" id="A0A0H5QIX1"/>
<dbReference type="GO" id="GO:0005778">
    <property type="term" value="C:peroxisomal membrane"/>
    <property type="evidence" value="ECO:0007669"/>
    <property type="project" value="UniProtKB-SubCell"/>
</dbReference>
<evidence type="ECO:0000313" key="5">
    <source>
        <dbReference type="EMBL" id="CRZ01251.1"/>
    </source>
</evidence>
<evidence type="ECO:0000256" key="1">
    <source>
        <dbReference type="ARBA" id="ARBA00022593"/>
    </source>
</evidence>
<sequence>MPTSTDGKSATDPLSIVLLQADGCDKAAKILQYTLRYLHYIVPKYGSLSKFDDQRLQRAIKSMSSSRKIIRLAKCIYSWPAILDSRPTLQPIGLANFINNWIGNFNDILDDIAYLGGFGFFSKSLTRFAEVWADRVWFSSCFFDIFVLVVQLHYLQKEIAVVQSAKYDSGEGSIRVNEIRKLNTKRAMCCIGLLKMFGDVGIASTYACHLNTSKGNIALFGLLSASAGIYKLYAKAKQT</sequence>
<reference evidence="5" key="1">
    <citation type="submission" date="2015-04" db="EMBL/GenBank/DDBJ databases">
        <title>The genome sequence of the plant pathogenic Rhizarian Plasmodiophora brassicae reveals insights in its biotrophic life cycle and the origin of chitin synthesis.</title>
        <authorList>
            <person name="Schwelm A."/>
            <person name="Fogelqvist J."/>
            <person name="Knaust A."/>
            <person name="Julke S."/>
            <person name="Lilja T."/>
            <person name="Dhandapani V."/>
            <person name="Bonilla-Rosso G."/>
            <person name="Karlsson M."/>
            <person name="Shevchenko A."/>
            <person name="Choi S.R."/>
            <person name="Kim H.G."/>
            <person name="Park J.Y."/>
            <person name="Lim Y.P."/>
            <person name="Ludwig-Muller J."/>
            <person name="Dixelius C."/>
        </authorList>
    </citation>
    <scope>NUCLEOTIDE SEQUENCE</scope>
    <source>
        <tissue evidence="5">Potato root galls</tissue>
    </source>
</reference>
<dbReference type="Pfam" id="PF05648">
    <property type="entry name" value="PEX11"/>
    <property type="match status" value="1"/>
</dbReference>